<evidence type="ECO:0000256" key="1">
    <source>
        <dbReference type="ARBA" id="ARBA00023015"/>
    </source>
</evidence>
<evidence type="ECO:0000256" key="3">
    <source>
        <dbReference type="ARBA" id="ARBA00023163"/>
    </source>
</evidence>
<dbReference type="SMART" id="SM00342">
    <property type="entry name" value="HTH_ARAC"/>
    <property type="match status" value="1"/>
</dbReference>
<keyword evidence="2" id="KW-0238">DNA-binding</keyword>
<proteinExistence type="predicted"/>
<dbReference type="Pfam" id="PF12833">
    <property type="entry name" value="HTH_18"/>
    <property type="match status" value="1"/>
</dbReference>
<gene>
    <name evidence="5" type="ORF">GMA12_14045</name>
</gene>
<reference evidence="5 6" key="1">
    <citation type="submission" date="2019-12" db="EMBL/GenBank/DDBJ databases">
        <authorList>
            <person name="Shi Y."/>
        </authorList>
    </citation>
    <scope>NUCLEOTIDE SEQUENCE [LARGE SCALE GENOMIC DNA]</scope>
    <source>
        <strain evidence="5 6">JCM 17929</strain>
    </source>
</reference>
<dbReference type="Proteomes" id="UP000436989">
    <property type="component" value="Unassembled WGS sequence"/>
</dbReference>
<dbReference type="InterPro" id="IPR009057">
    <property type="entry name" value="Homeodomain-like_sf"/>
</dbReference>
<dbReference type="InterPro" id="IPR050204">
    <property type="entry name" value="AraC_XylS_family_regulators"/>
</dbReference>
<dbReference type="GO" id="GO:0003700">
    <property type="term" value="F:DNA-binding transcription factor activity"/>
    <property type="evidence" value="ECO:0007669"/>
    <property type="project" value="InterPro"/>
</dbReference>
<organism evidence="5 6">
    <name type="scientific">Kocuria sediminis</name>
    <dbReference type="NCBI Taxonomy" id="1038857"/>
    <lineage>
        <taxon>Bacteria</taxon>
        <taxon>Bacillati</taxon>
        <taxon>Actinomycetota</taxon>
        <taxon>Actinomycetes</taxon>
        <taxon>Micrococcales</taxon>
        <taxon>Micrococcaceae</taxon>
        <taxon>Kocuria</taxon>
    </lineage>
</organism>
<feature type="domain" description="HTH araC/xylS-type" evidence="4">
    <location>
        <begin position="66"/>
        <end position="168"/>
    </location>
</feature>
<dbReference type="RefSeq" id="WP_156270100.1">
    <property type="nucleotide sequence ID" value="NZ_WOGU01000012.1"/>
</dbReference>
<keyword evidence="3" id="KW-0804">Transcription</keyword>
<evidence type="ECO:0000313" key="5">
    <source>
        <dbReference type="EMBL" id="MUN64243.1"/>
    </source>
</evidence>
<accession>A0A6N8GSH8</accession>
<dbReference type="EMBL" id="WOGU01000012">
    <property type="protein sequence ID" value="MUN64243.1"/>
    <property type="molecule type" value="Genomic_DNA"/>
</dbReference>
<sequence length="168" mass="18335">MLQHWTRVEAWFRRTLLPDPVALGNPLLHRSAFESLACALLETFPTTYATTEPRSDGTGALPATVRRAVAFIDDNAGRPIGVAEVAAAAQLSVRGLQRAFVRELGLTPTQYLRRARLAGARADLLAADPLAGTTVRAVAARWGFAHPGRFAHEYRAVHGEHPARTLHR</sequence>
<dbReference type="SUPFAM" id="SSF46689">
    <property type="entry name" value="Homeodomain-like"/>
    <property type="match status" value="1"/>
</dbReference>
<comment type="caution">
    <text evidence="5">The sequence shown here is derived from an EMBL/GenBank/DDBJ whole genome shotgun (WGS) entry which is preliminary data.</text>
</comment>
<dbReference type="InterPro" id="IPR018060">
    <property type="entry name" value="HTH_AraC"/>
</dbReference>
<dbReference type="Gene3D" id="1.10.10.60">
    <property type="entry name" value="Homeodomain-like"/>
    <property type="match status" value="1"/>
</dbReference>
<protein>
    <submittedName>
        <fullName evidence="5">Helix-turn-helix domain-containing protein</fullName>
    </submittedName>
</protein>
<evidence type="ECO:0000259" key="4">
    <source>
        <dbReference type="PROSITE" id="PS01124"/>
    </source>
</evidence>
<dbReference type="GO" id="GO:0043565">
    <property type="term" value="F:sequence-specific DNA binding"/>
    <property type="evidence" value="ECO:0007669"/>
    <property type="project" value="InterPro"/>
</dbReference>
<evidence type="ECO:0000313" key="6">
    <source>
        <dbReference type="Proteomes" id="UP000436989"/>
    </source>
</evidence>
<dbReference type="PANTHER" id="PTHR46796">
    <property type="entry name" value="HTH-TYPE TRANSCRIPTIONAL ACTIVATOR RHAS-RELATED"/>
    <property type="match status" value="1"/>
</dbReference>
<keyword evidence="1" id="KW-0805">Transcription regulation</keyword>
<evidence type="ECO:0000256" key="2">
    <source>
        <dbReference type="ARBA" id="ARBA00023125"/>
    </source>
</evidence>
<dbReference type="PROSITE" id="PS01124">
    <property type="entry name" value="HTH_ARAC_FAMILY_2"/>
    <property type="match status" value="1"/>
</dbReference>
<dbReference type="PANTHER" id="PTHR46796:SF12">
    <property type="entry name" value="HTH-TYPE DNA-BINDING TRANSCRIPTIONAL ACTIVATOR EUTR"/>
    <property type="match status" value="1"/>
</dbReference>
<keyword evidence="6" id="KW-1185">Reference proteome</keyword>
<dbReference type="AlphaFoldDB" id="A0A6N8GSH8"/>
<name>A0A6N8GSH8_9MICC</name>